<proteinExistence type="predicted"/>
<name>A0A6B0UCZ0_IXORI</name>
<keyword evidence="1" id="KW-0472">Membrane</keyword>
<accession>A0A6B0UCZ0</accession>
<reference evidence="2" key="1">
    <citation type="submission" date="2019-12" db="EMBL/GenBank/DDBJ databases">
        <title>An insight into the sialome of adult female Ixodes ricinus ticks feeding for 6 days.</title>
        <authorList>
            <person name="Perner J."/>
            <person name="Ribeiro J.M.C."/>
        </authorList>
    </citation>
    <scope>NUCLEOTIDE SEQUENCE</scope>
    <source>
        <strain evidence="2">Semi-engorged</strain>
        <tissue evidence="2">Salivary glands</tissue>
    </source>
</reference>
<evidence type="ECO:0000313" key="2">
    <source>
        <dbReference type="EMBL" id="MXU87097.1"/>
    </source>
</evidence>
<evidence type="ECO:0000256" key="1">
    <source>
        <dbReference type="SAM" id="Phobius"/>
    </source>
</evidence>
<sequence length="94" mass="10767">MLKGSAILPLPTFSSFPSRAILLALLPHHAPCRHFCARPTRPRTRPRIHAGPYLLAISNGRLLYNLIFFFNMKAVLFFVVMKLAFVHLYWSSKT</sequence>
<organism evidence="2">
    <name type="scientific">Ixodes ricinus</name>
    <name type="common">Common tick</name>
    <name type="synonym">Acarus ricinus</name>
    <dbReference type="NCBI Taxonomy" id="34613"/>
    <lineage>
        <taxon>Eukaryota</taxon>
        <taxon>Metazoa</taxon>
        <taxon>Ecdysozoa</taxon>
        <taxon>Arthropoda</taxon>
        <taxon>Chelicerata</taxon>
        <taxon>Arachnida</taxon>
        <taxon>Acari</taxon>
        <taxon>Parasitiformes</taxon>
        <taxon>Ixodida</taxon>
        <taxon>Ixodoidea</taxon>
        <taxon>Ixodidae</taxon>
        <taxon>Ixodinae</taxon>
        <taxon>Ixodes</taxon>
    </lineage>
</organism>
<dbReference type="EMBL" id="GIFC01005014">
    <property type="protein sequence ID" value="MXU87097.1"/>
    <property type="molecule type" value="Transcribed_RNA"/>
</dbReference>
<dbReference type="AlphaFoldDB" id="A0A6B0UCZ0"/>
<protein>
    <submittedName>
        <fullName evidence="2">Uncharacterized protein</fullName>
    </submittedName>
</protein>
<keyword evidence="1" id="KW-1133">Transmembrane helix</keyword>
<feature type="transmembrane region" description="Helical" evidence="1">
    <location>
        <begin position="62"/>
        <end position="90"/>
    </location>
</feature>
<keyword evidence="1" id="KW-0812">Transmembrane</keyword>